<accession>X1QD89</accession>
<evidence type="ECO:0000259" key="4">
    <source>
        <dbReference type="PROSITE" id="PS01124"/>
    </source>
</evidence>
<keyword evidence="3" id="KW-0804">Transcription</keyword>
<evidence type="ECO:0000256" key="3">
    <source>
        <dbReference type="ARBA" id="ARBA00023163"/>
    </source>
</evidence>
<keyword evidence="2" id="KW-0238">DNA-binding</keyword>
<feature type="domain" description="HTH araC/xylS-type" evidence="4">
    <location>
        <begin position="15"/>
        <end position="114"/>
    </location>
</feature>
<dbReference type="PANTHER" id="PTHR43280:SF2">
    <property type="entry name" value="HTH-TYPE TRANSCRIPTIONAL REGULATOR EXSA"/>
    <property type="match status" value="1"/>
</dbReference>
<dbReference type="SUPFAM" id="SSF46689">
    <property type="entry name" value="Homeodomain-like"/>
    <property type="match status" value="1"/>
</dbReference>
<reference evidence="5" key="1">
    <citation type="journal article" date="2014" name="Front. Microbiol.">
        <title>High frequency of phylogenetically diverse reductive dehalogenase-homologous genes in deep subseafloor sedimentary metagenomes.</title>
        <authorList>
            <person name="Kawai M."/>
            <person name="Futagami T."/>
            <person name="Toyoda A."/>
            <person name="Takaki Y."/>
            <person name="Nishi S."/>
            <person name="Hori S."/>
            <person name="Arai W."/>
            <person name="Tsubouchi T."/>
            <person name="Morono Y."/>
            <person name="Uchiyama I."/>
            <person name="Ito T."/>
            <person name="Fujiyama A."/>
            <person name="Inagaki F."/>
            <person name="Takami H."/>
        </authorList>
    </citation>
    <scope>NUCLEOTIDE SEQUENCE</scope>
    <source>
        <strain evidence="5">Expedition CK06-06</strain>
    </source>
</reference>
<keyword evidence="1" id="KW-0805">Transcription regulation</keyword>
<dbReference type="EMBL" id="BARV01030429">
    <property type="protein sequence ID" value="GAI41249.1"/>
    <property type="molecule type" value="Genomic_DNA"/>
</dbReference>
<comment type="caution">
    <text evidence="5">The sequence shown here is derived from an EMBL/GenBank/DDBJ whole genome shotgun (WGS) entry which is preliminary data.</text>
</comment>
<gene>
    <name evidence="5" type="ORF">S06H3_48335</name>
</gene>
<evidence type="ECO:0000313" key="5">
    <source>
        <dbReference type="EMBL" id="GAI41249.1"/>
    </source>
</evidence>
<evidence type="ECO:0000256" key="1">
    <source>
        <dbReference type="ARBA" id="ARBA00023015"/>
    </source>
</evidence>
<dbReference type="PROSITE" id="PS01124">
    <property type="entry name" value="HTH_ARAC_FAMILY_2"/>
    <property type="match status" value="1"/>
</dbReference>
<dbReference type="GO" id="GO:0043565">
    <property type="term" value="F:sequence-specific DNA binding"/>
    <property type="evidence" value="ECO:0007669"/>
    <property type="project" value="InterPro"/>
</dbReference>
<protein>
    <recommendedName>
        <fullName evidence="4">HTH araC/xylS-type domain-containing protein</fullName>
    </recommendedName>
</protein>
<proteinExistence type="predicted"/>
<dbReference type="GO" id="GO:0003700">
    <property type="term" value="F:DNA-binding transcription factor activity"/>
    <property type="evidence" value="ECO:0007669"/>
    <property type="project" value="InterPro"/>
</dbReference>
<dbReference type="AlphaFoldDB" id="X1QD89"/>
<dbReference type="PANTHER" id="PTHR43280">
    <property type="entry name" value="ARAC-FAMILY TRANSCRIPTIONAL REGULATOR"/>
    <property type="match status" value="1"/>
</dbReference>
<feature type="non-terminal residue" evidence="5">
    <location>
        <position position="1"/>
    </location>
</feature>
<dbReference type="SMART" id="SM00342">
    <property type="entry name" value="HTH_ARAC"/>
    <property type="match status" value="1"/>
</dbReference>
<dbReference type="PRINTS" id="PR00032">
    <property type="entry name" value="HTHARAC"/>
</dbReference>
<sequence length="118" mass="13442">PKDIAITSADEIFLNRAIGIIDEHMGNFEFDAHTLQEGMNLSRSQLFRKLKALTDQPATEFIRVIRLKRSAKLLEQKFGNVAEVTYKVGFNNLSYFAKCFKKMYGVSPSDYVKQSSKS</sequence>
<evidence type="ECO:0000256" key="2">
    <source>
        <dbReference type="ARBA" id="ARBA00023125"/>
    </source>
</evidence>
<dbReference type="InterPro" id="IPR020449">
    <property type="entry name" value="Tscrpt_reg_AraC-type_HTH"/>
</dbReference>
<dbReference type="PROSITE" id="PS00041">
    <property type="entry name" value="HTH_ARAC_FAMILY_1"/>
    <property type="match status" value="1"/>
</dbReference>
<organism evidence="5">
    <name type="scientific">marine sediment metagenome</name>
    <dbReference type="NCBI Taxonomy" id="412755"/>
    <lineage>
        <taxon>unclassified sequences</taxon>
        <taxon>metagenomes</taxon>
        <taxon>ecological metagenomes</taxon>
    </lineage>
</organism>
<dbReference type="InterPro" id="IPR009057">
    <property type="entry name" value="Homeodomain-like_sf"/>
</dbReference>
<dbReference type="InterPro" id="IPR018062">
    <property type="entry name" value="HTH_AraC-typ_CS"/>
</dbReference>
<name>X1QD89_9ZZZZ</name>
<dbReference type="Gene3D" id="1.10.10.60">
    <property type="entry name" value="Homeodomain-like"/>
    <property type="match status" value="1"/>
</dbReference>
<dbReference type="InterPro" id="IPR018060">
    <property type="entry name" value="HTH_AraC"/>
</dbReference>
<dbReference type="Pfam" id="PF12833">
    <property type="entry name" value="HTH_18"/>
    <property type="match status" value="1"/>
</dbReference>